<protein>
    <submittedName>
        <fullName evidence="4">Peptidase S41 family protein</fullName>
    </submittedName>
</protein>
<dbReference type="GeneID" id="63778898"/>
<dbReference type="InterPro" id="IPR052766">
    <property type="entry name" value="S41A_metabolite_peptidase"/>
</dbReference>
<dbReference type="AlphaFoldDB" id="A0A1Y2E3C1"/>
<feature type="region of interest" description="Disordered" evidence="1">
    <location>
        <begin position="17"/>
        <end position="37"/>
    </location>
</feature>
<proteinExistence type="predicted"/>
<dbReference type="GO" id="GO:0008236">
    <property type="term" value="F:serine-type peptidase activity"/>
    <property type="evidence" value="ECO:0007669"/>
    <property type="project" value="InterPro"/>
</dbReference>
<dbReference type="PANTHER" id="PTHR37049:SF4">
    <property type="entry name" value="RHODANESE DOMAIN-CONTAINING PROTEIN"/>
    <property type="match status" value="1"/>
</dbReference>
<dbReference type="InterPro" id="IPR029045">
    <property type="entry name" value="ClpP/crotonase-like_dom_sf"/>
</dbReference>
<organism evidence="4 5">
    <name type="scientific">Pseudomassariella vexata</name>
    <dbReference type="NCBI Taxonomy" id="1141098"/>
    <lineage>
        <taxon>Eukaryota</taxon>
        <taxon>Fungi</taxon>
        <taxon>Dikarya</taxon>
        <taxon>Ascomycota</taxon>
        <taxon>Pezizomycotina</taxon>
        <taxon>Sordariomycetes</taxon>
        <taxon>Xylariomycetidae</taxon>
        <taxon>Amphisphaeriales</taxon>
        <taxon>Pseudomassariaceae</taxon>
        <taxon>Pseudomassariella</taxon>
    </lineage>
</organism>
<dbReference type="InterPro" id="IPR056186">
    <property type="entry name" value="PDZ_CPAF-rel"/>
</dbReference>
<dbReference type="GO" id="GO:0006508">
    <property type="term" value="P:proteolysis"/>
    <property type="evidence" value="ECO:0007669"/>
    <property type="project" value="InterPro"/>
</dbReference>
<dbReference type="InParanoid" id="A0A1Y2E3C1"/>
<dbReference type="Gene3D" id="3.90.226.10">
    <property type="entry name" value="2-enoyl-CoA Hydratase, Chain A, domain 1"/>
    <property type="match status" value="1"/>
</dbReference>
<dbReference type="RefSeq" id="XP_040717012.1">
    <property type="nucleotide sequence ID" value="XM_040862686.1"/>
</dbReference>
<gene>
    <name evidence="4" type="ORF">BCR38DRAFT_465065</name>
</gene>
<dbReference type="OrthoDB" id="3534988at2759"/>
<name>A0A1Y2E3C1_9PEZI</name>
<evidence type="ECO:0000256" key="1">
    <source>
        <dbReference type="SAM" id="MobiDB-lite"/>
    </source>
</evidence>
<dbReference type="Pfam" id="PF03572">
    <property type="entry name" value="Peptidase_S41"/>
    <property type="match status" value="1"/>
</dbReference>
<sequence length="730" mass="77692">MSLWLLVFASLVSGAPAPQKTPLNPRQNSNPTPTSNACAQIAPMTAGFLEASPNATPRVPAALAHECLQSVPNKPEPAGKMIDSLQAFVQWQSTLVYLNTPPSSYMLPATDIVGRLNNAKTKALAGGFASEYDFQLEVVKTFLSAHDGHFVYRPDMFGFRNNLAADIVSVSVDGKSVPKLYHLRDLNNTALNSTANSTAMPAAITKINGEDASKIIEETNLAFSVFQDPDSQWNANFRTVASPENRLVVAASLAFQGESVTLTYDNGTTKTENSFANLRAGANFTGVNNGEDFYSRFCNPDAVQLNATNGTTPAKLPPPQPTIQGFPFPVTRDSGANTTSGYFLNGTGYDDVAVLTVSSFAPPATYDPVEYLTNFQSTVGDFLTKSKTAGKKKLVVDLTSNGGGLVIAGFELFSQLFPDANKFQADNIRLAESVGQISHIIGAIPKDFRPNNTEQSRALKSLQDSAIVGNLVPGSVFSPAGNNLTNVESILGPISLNGDTFTAFQSTPLNNTDPQFNLTGVGTKANPPPSVFTPENVVLLTDGTCGSTCTIFSYLMIQQRNIKTAVVGGRPNLGAMQSIAGVEGAQLKKGQLGVLAEGYILKRATVPMQAGAVNGKNAFAPSDSQTPLQFSMQPANCRFFYTAQMITKPEMVWQRAVDVTWKDPAGLCVEGSQLAINETTAAIDPLFQKMMVMDADKISLSGAATSNLQVSRRTGMATLLTALAAVMALL</sequence>
<feature type="compositionally biased region" description="Polar residues" evidence="1">
    <location>
        <begin position="21"/>
        <end position="37"/>
    </location>
</feature>
<evidence type="ECO:0000313" key="5">
    <source>
        <dbReference type="Proteomes" id="UP000193689"/>
    </source>
</evidence>
<reference evidence="4 5" key="1">
    <citation type="submission" date="2016-07" db="EMBL/GenBank/DDBJ databases">
        <title>Pervasive Adenine N6-methylation of Active Genes in Fungi.</title>
        <authorList>
            <consortium name="DOE Joint Genome Institute"/>
            <person name="Mondo S.J."/>
            <person name="Dannebaum R.O."/>
            <person name="Kuo R.C."/>
            <person name="Labutti K."/>
            <person name="Haridas S."/>
            <person name="Kuo A."/>
            <person name="Salamov A."/>
            <person name="Ahrendt S.R."/>
            <person name="Lipzen A."/>
            <person name="Sullivan W."/>
            <person name="Andreopoulos W.B."/>
            <person name="Clum A."/>
            <person name="Lindquist E."/>
            <person name="Daum C."/>
            <person name="Ramamoorthy G.K."/>
            <person name="Gryganskyi A."/>
            <person name="Culley D."/>
            <person name="Magnuson J.K."/>
            <person name="James T.Y."/>
            <person name="O'Malley M.A."/>
            <person name="Stajich J.E."/>
            <person name="Spatafora J.W."/>
            <person name="Visel A."/>
            <person name="Grigoriev I.V."/>
        </authorList>
    </citation>
    <scope>NUCLEOTIDE SEQUENCE [LARGE SCALE GENOMIC DNA]</scope>
    <source>
        <strain evidence="4 5">CBS 129021</strain>
    </source>
</reference>
<dbReference type="EMBL" id="MCFJ01000005">
    <property type="protein sequence ID" value="ORY66048.1"/>
    <property type="molecule type" value="Genomic_DNA"/>
</dbReference>
<dbReference type="STRING" id="1141098.A0A1Y2E3C1"/>
<dbReference type="InterPro" id="IPR005151">
    <property type="entry name" value="Tail-specific_protease"/>
</dbReference>
<dbReference type="Proteomes" id="UP000193689">
    <property type="component" value="Unassembled WGS sequence"/>
</dbReference>
<dbReference type="Pfam" id="PF23658">
    <property type="entry name" value="PDZ_CPAF_rel"/>
    <property type="match status" value="1"/>
</dbReference>
<evidence type="ECO:0000313" key="4">
    <source>
        <dbReference type="EMBL" id="ORY66048.1"/>
    </source>
</evidence>
<feature type="domain" description="Tail specific protease" evidence="2">
    <location>
        <begin position="351"/>
        <end position="570"/>
    </location>
</feature>
<dbReference type="PANTHER" id="PTHR37049">
    <property type="entry name" value="PEPTIDASE S41 FAMILY PROTEIN"/>
    <property type="match status" value="1"/>
</dbReference>
<accession>A0A1Y2E3C1</accession>
<evidence type="ECO:0000259" key="3">
    <source>
        <dbReference type="Pfam" id="PF23658"/>
    </source>
</evidence>
<feature type="domain" description="CPAF-like PDZ" evidence="3">
    <location>
        <begin position="161"/>
        <end position="280"/>
    </location>
</feature>
<dbReference type="SUPFAM" id="SSF52096">
    <property type="entry name" value="ClpP/crotonase"/>
    <property type="match status" value="1"/>
</dbReference>
<evidence type="ECO:0000259" key="2">
    <source>
        <dbReference type="Pfam" id="PF03572"/>
    </source>
</evidence>
<comment type="caution">
    <text evidence="4">The sequence shown here is derived from an EMBL/GenBank/DDBJ whole genome shotgun (WGS) entry which is preliminary data.</text>
</comment>
<keyword evidence="5" id="KW-1185">Reference proteome</keyword>